<evidence type="ECO:0000256" key="4">
    <source>
        <dbReference type="ARBA" id="ARBA00022989"/>
    </source>
</evidence>
<feature type="transmembrane region" description="Helical" evidence="6">
    <location>
        <begin position="44"/>
        <end position="61"/>
    </location>
</feature>
<feature type="transmembrane region" description="Helical" evidence="6">
    <location>
        <begin position="344"/>
        <end position="377"/>
    </location>
</feature>
<evidence type="ECO:0000256" key="1">
    <source>
        <dbReference type="ARBA" id="ARBA00004141"/>
    </source>
</evidence>
<keyword evidence="3 6" id="KW-0812">Transmembrane</keyword>
<feature type="transmembrane region" description="Helical" evidence="6">
    <location>
        <begin position="273"/>
        <end position="293"/>
    </location>
</feature>
<name>A0ABS7J3H5_9SPHN</name>
<keyword evidence="8" id="KW-1185">Reference proteome</keyword>
<sequence length="384" mass="40035">MESGNGDRPRHRPAHVPRAVVAPGDTALIALPGDRSARPVERGGFLLFLALVSLALLAVVLPFFTPLLWATLGAILFQPLYRWFLARRPGKESQSALASMVVIMFAVVLPALWIGSAVVDEAAGLFVAFQDGNIDVSTYFQQVFEALPANIQTSLESAGLGDLGAIQRRATAFIEASLGLIATQAIAIGGSVFGFVLGFGIALYVGFFLLRDGQTIGEAVLAALPMERSVADRLAERFLTIVRATIKGSVVVGLVQGALGALTFWIVGIPSVLLLGVIMAIASLLPALGPAIVWVPAAVYLLATGAVWQGIVVVVSGVAVIGMADNVLRPILVGRDTGIPDWLILVTTLGGIALMGLSGIVVGPLVCGLFLAGWAIFAEQRAAA</sequence>
<feature type="transmembrane region" description="Helical" evidence="6">
    <location>
        <begin position="300"/>
        <end position="324"/>
    </location>
</feature>
<evidence type="ECO:0000256" key="3">
    <source>
        <dbReference type="ARBA" id="ARBA00022692"/>
    </source>
</evidence>
<dbReference type="PANTHER" id="PTHR21716:SF4">
    <property type="entry name" value="TRANSMEMBRANE PROTEIN 245"/>
    <property type="match status" value="1"/>
</dbReference>
<protein>
    <submittedName>
        <fullName evidence="7">AI-2E family transporter</fullName>
    </submittedName>
</protein>
<accession>A0ABS7J3H5</accession>
<evidence type="ECO:0000313" key="8">
    <source>
        <dbReference type="Proteomes" id="UP000755104"/>
    </source>
</evidence>
<feature type="transmembrane region" description="Helical" evidence="6">
    <location>
        <begin position="185"/>
        <end position="210"/>
    </location>
</feature>
<dbReference type="Pfam" id="PF01594">
    <property type="entry name" value="AI-2E_transport"/>
    <property type="match status" value="1"/>
</dbReference>
<keyword evidence="5 6" id="KW-0472">Membrane</keyword>
<comment type="similarity">
    <text evidence="2">Belongs to the autoinducer-2 exporter (AI-2E) (TC 2.A.86) family.</text>
</comment>
<comment type="caution">
    <text evidence="7">The sequence shown here is derived from an EMBL/GenBank/DDBJ whole genome shotgun (WGS) entry which is preliminary data.</text>
</comment>
<dbReference type="PANTHER" id="PTHR21716">
    <property type="entry name" value="TRANSMEMBRANE PROTEIN"/>
    <property type="match status" value="1"/>
</dbReference>
<keyword evidence="4 6" id="KW-1133">Transmembrane helix</keyword>
<evidence type="ECO:0000256" key="5">
    <source>
        <dbReference type="ARBA" id="ARBA00023136"/>
    </source>
</evidence>
<proteinExistence type="inferred from homology"/>
<dbReference type="InterPro" id="IPR002549">
    <property type="entry name" value="AI-2E-like"/>
</dbReference>
<comment type="subcellular location">
    <subcellularLocation>
        <location evidence="1">Membrane</location>
        <topology evidence="1">Multi-pass membrane protein</topology>
    </subcellularLocation>
</comment>
<dbReference type="Proteomes" id="UP000755104">
    <property type="component" value="Unassembled WGS sequence"/>
</dbReference>
<evidence type="ECO:0000256" key="2">
    <source>
        <dbReference type="ARBA" id="ARBA00009773"/>
    </source>
</evidence>
<evidence type="ECO:0000313" key="7">
    <source>
        <dbReference type="EMBL" id="MBX7481868.1"/>
    </source>
</evidence>
<evidence type="ECO:0000256" key="6">
    <source>
        <dbReference type="SAM" id="Phobius"/>
    </source>
</evidence>
<feature type="transmembrane region" description="Helical" evidence="6">
    <location>
        <begin position="67"/>
        <end position="85"/>
    </location>
</feature>
<dbReference type="EMBL" id="JAIGNO010000002">
    <property type="protein sequence ID" value="MBX7481868.1"/>
    <property type="molecule type" value="Genomic_DNA"/>
</dbReference>
<gene>
    <name evidence="7" type="ORF">K3174_04945</name>
</gene>
<feature type="transmembrane region" description="Helical" evidence="6">
    <location>
        <begin position="97"/>
        <end position="119"/>
    </location>
</feature>
<organism evidence="7 8">
    <name type="scientific">Qipengyuania qiaonensis</name>
    <dbReference type="NCBI Taxonomy" id="2867240"/>
    <lineage>
        <taxon>Bacteria</taxon>
        <taxon>Pseudomonadati</taxon>
        <taxon>Pseudomonadota</taxon>
        <taxon>Alphaproteobacteria</taxon>
        <taxon>Sphingomonadales</taxon>
        <taxon>Erythrobacteraceae</taxon>
        <taxon>Qipengyuania</taxon>
    </lineage>
</organism>
<reference evidence="7 8" key="1">
    <citation type="submission" date="2021-08" db="EMBL/GenBank/DDBJ databases">
        <title>Comparative Genomics Analysis of the Genus Qipengyuania Reveals Extensive Genetic Diversity and Metabolic Versatility, Including the Description of Fifteen Novel Species.</title>
        <authorList>
            <person name="Liu Y."/>
        </authorList>
    </citation>
    <scope>NUCLEOTIDE SEQUENCE [LARGE SCALE GENOMIC DNA]</scope>
    <source>
        <strain evidence="7 8">6D47A</strain>
    </source>
</reference>
<feature type="transmembrane region" description="Helical" evidence="6">
    <location>
        <begin position="246"/>
        <end position="267"/>
    </location>
</feature>